<sequence length="271" mass="31753">MKDKSVVLNQFKQLMSLKYSNRTVDSYCYYVGEFLSYSDKTPLRVTNEDFLNYNIHLVKNKVSDSTRNVAINAIKLYFSLYLKKKIKNNIAIRPKVKKKIVRHIEHFELIEKINNTENLKARLILTLGYGCGLRSNEVLSLKRVDINLKEKFIIVNGKGSRQRKLPISDTIINLILEYGFKYRPIEYLFNGQKTKTVFKPQYSSQSILALVKKNIGNHRFHDLRHSFGMRLYQTGITLEKIRQLMGHKKTETTEIYAYASENMLLKEEMPI</sequence>
<gene>
    <name evidence="12" type="ORF">Freya1_1</name>
</gene>
<evidence type="ECO:0000313" key="13">
    <source>
        <dbReference type="Proteomes" id="UP000693667"/>
    </source>
</evidence>
<dbReference type="PANTHER" id="PTHR30349:SF64">
    <property type="entry name" value="PROPHAGE INTEGRASE INTD-RELATED"/>
    <property type="match status" value="1"/>
</dbReference>
<dbReference type="InterPro" id="IPR013762">
    <property type="entry name" value="Integrase-like_cat_sf"/>
</dbReference>
<evidence type="ECO:0000256" key="8">
    <source>
        <dbReference type="ARBA" id="ARBA00023195"/>
    </source>
</evidence>
<dbReference type="Gene3D" id="1.10.150.130">
    <property type="match status" value="1"/>
</dbReference>
<dbReference type="GO" id="GO:0006310">
    <property type="term" value="P:DNA recombination"/>
    <property type="evidence" value="ECO:0007669"/>
    <property type="project" value="UniProtKB-KW"/>
</dbReference>
<dbReference type="SUPFAM" id="SSF56349">
    <property type="entry name" value="DNA breaking-rejoining enzymes"/>
    <property type="match status" value="1"/>
</dbReference>
<dbReference type="GO" id="GO:0015074">
    <property type="term" value="P:DNA integration"/>
    <property type="evidence" value="ECO:0007669"/>
    <property type="project" value="UniProtKB-KW"/>
</dbReference>
<keyword evidence="13" id="KW-1185">Reference proteome</keyword>
<dbReference type="EMBL" id="MT732463">
    <property type="protein sequence ID" value="QQV90872.1"/>
    <property type="molecule type" value="Genomic_DNA"/>
</dbReference>
<name>A0A8E4ZM97_9CAUD</name>
<organism evidence="12 13">
    <name type="scientific">Polaribacter phage Freya_1</name>
    <dbReference type="NCBI Taxonomy" id="2745662"/>
    <lineage>
        <taxon>Viruses</taxon>
        <taxon>Duplodnaviria</taxon>
        <taxon>Heunggongvirae</taxon>
        <taxon>Uroviricota</taxon>
        <taxon>Caudoviricetes</taxon>
        <taxon>Forsetiviridae</taxon>
        <taxon>Freyavirus</taxon>
        <taxon>Freyavirus freya</taxon>
    </lineage>
</organism>
<dbReference type="InterPro" id="IPR050090">
    <property type="entry name" value="Tyrosine_recombinase_XerCD"/>
</dbReference>
<dbReference type="GO" id="GO:0044826">
    <property type="term" value="P:viral genome integration into host DNA"/>
    <property type="evidence" value="ECO:0007669"/>
    <property type="project" value="UniProtKB-KW"/>
</dbReference>
<evidence type="ECO:0000313" key="12">
    <source>
        <dbReference type="EMBL" id="QQV90872.1"/>
    </source>
</evidence>
<evidence type="ECO:0000259" key="11">
    <source>
        <dbReference type="PROSITE" id="PS51900"/>
    </source>
</evidence>
<evidence type="ECO:0000256" key="3">
    <source>
        <dbReference type="ARBA" id="ARBA00022679"/>
    </source>
</evidence>
<dbReference type="InterPro" id="IPR010998">
    <property type="entry name" value="Integrase_recombinase_N"/>
</dbReference>
<evidence type="ECO:0000259" key="10">
    <source>
        <dbReference type="PROSITE" id="PS51898"/>
    </source>
</evidence>
<keyword evidence="8" id="KW-1160">Virus entry into host cell</keyword>
<feature type="domain" description="Tyr recombinase" evidence="10">
    <location>
        <begin position="96"/>
        <end position="269"/>
    </location>
</feature>
<protein>
    <recommendedName>
        <fullName evidence="2">Integrase</fullName>
    </recommendedName>
</protein>
<dbReference type="PROSITE" id="PS51900">
    <property type="entry name" value="CB"/>
    <property type="match status" value="1"/>
</dbReference>
<dbReference type="PROSITE" id="PS51898">
    <property type="entry name" value="TYR_RECOMBINASE"/>
    <property type="match status" value="1"/>
</dbReference>
<dbReference type="InterPro" id="IPR044068">
    <property type="entry name" value="CB"/>
</dbReference>
<feature type="domain" description="Core-binding (CB)" evidence="11">
    <location>
        <begin position="2"/>
        <end position="82"/>
    </location>
</feature>
<accession>A0A8E4ZM97</accession>
<dbReference type="GO" id="GO:0075713">
    <property type="term" value="P:establishment of integrated proviral latency"/>
    <property type="evidence" value="ECO:0007669"/>
    <property type="project" value="UniProtKB-KW"/>
</dbReference>
<evidence type="ECO:0000256" key="2">
    <source>
        <dbReference type="ARBA" id="ARBA00016082"/>
    </source>
</evidence>
<dbReference type="PANTHER" id="PTHR30349">
    <property type="entry name" value="PHAGE INTEGRASE-RELATED"/>
    <property type="match status" value="1"/>
</dbReference>
<dbReference type="CDD" id="cd00397">
    <property type="entry name" value="DNA_BRE_C"/>
    <property type="match status" value="1"/>
</dbReference>
<evidence type="ECO:0000256" key="6">
    <source>
        <dbReference type="ARBA" id="ARBA00023125"/>
    </source>
</evidence>
<dbReference type="Pfam" id="PF00589">
    <property type="entry name" value="Phage_integrase"/>
    <property type="match status" value="1"/>
</dbReference>
<keyword evidence="5" id="KW-0229">DNA integration</keyword>
<dbReference type="Proteomes" id="UP000693667">
    <property type="component" value="Segment"/>
</dbReference>
<dbReference type="Gene3D" id="1.10.443.10">
    <property type="entry name" value="Intergrase catalytic core"/>
    <property type="match status" value="1"/>
</dbReference>
<evidence type="ECO:0000256" key="4">
    <source>
        <dbReference type="ARBA" id="ARBA00022801"/>
    </source>
</evidence>
<proteinExistence type="inferred from homology"/>
<dbReference type="GO" id="GO:0016740">
    <property type="term" value="F:transferase activity"/>
    <property type="evidence" value="ECO:0007669"/>
    <property type="project" value="UniProtKB-KW"/>
</dbReference>
<evidence type="ECO:0000256" key="1">
    <source>
        <dbReference type="ARBA" id="ARBA00008857"/>
    </source>
</evidence>
<reference evidence="12" key="1">
    <citation type="submission" date="2020-07" db="EMBL/GenBank/DDBJ databases">
        <title>Highly diverse flavobacterial phages as mortality factor during North Sea spring blooms.</title>
        <authorList>
            <person name="Bartlau N."/>
            <person name="Wichels A."/>
            <person name="Krohne G."/>
            <person name="Adriaenssens E.M."/>
            <person name="Heins A."/>
            <person name="Fuchs B.M."/>
            <person name="Amann R."/>
            <person name="Moraru C."/>
        </authorList>
    </citation>
    <scope>NUCLEOTIDE SEQUENCE</scope>
</reference>
<keyword evidence="7" id="KW-0233">DNA recombination</keyword>
<dbReference type="InterPro" id="IPR004107">
    <property type="entry name" value="Integrase_SAM-like_N"/>
</dbReference>
<evidence type="ECO:0000256" key="5">
    <source>
        <dbReference type="ARBA" id="ARBA00022908"/>
    </source>
</evidence>
<keyword evidence="6 9" id="KW-0238">DNA-binding</keyword>
<dbReference type="Pfam" id="PF13495">
    <property type="entry name" value="Phage_int_SAM_4"/>
    <property type="match status" value="1"/>
</dbReference>
<dbReference type="GO" id="GO:0003677">
    <property type="term" value="F:DNA binding"/>
    <property type="evidence" value="ECO:0007669"/>
    <property type="project" value="UniProtKB-UniRule"/>
</dbReference>
<keyword evidence="3" id="KW-0808">Transferase</keyword>
<evidence type="ECO:0000256" key="7">
    <source>
        <dbReference type="ARBA" id="ARBA00023172"/>
    </source>
</evidence>
<evidence type="ECO:0000256" key="9">
    <source>
        <dbReference type="PROSITE-ProRule" id="PRU01248"/>
    </source>
</evidence>
<dbReference type="InterPro" id="IPR011010">
    <property type="entry name" value="DNA_brk_join_enz"/>
</dbReference>
<keyword evidence="8" id="KW-1179">Viral genome integration</keyword>
<comment type="similarity">
    <text evidence="1">Belongs to the 'phage' integrase family.</text>
</comment>
<keyword evidence="4" id="KW-0378">Hydrolase</keyword>
<dbReference type="GO" id="GO:0016787">
    <property type="term" value="F:hydrolase activity"/>
    <property type="evidence" value="ECO:0007669"/>
    <property type="project" value="UniProtKB-KW"/>
</dbReference>
<dbReference type="InterPro" id="IPR002104">
    <property type="entry name" value="Integrase_catalytic"/>
</dbReference>